<dbReference type="PANTHER" id="PTHR43020:SF2">
    <property type="entry name" value="MITOCHONDRIAL TRNA METHYLTHIOTRANSFERASE CDK5RAP1"/>
    <property type="match status" value="1"/>
</dbReference>
<keyword evidence="5" id="KW-0949">S-adenosyl-L-methionine</keyword>
<comment type="cofactor">
    <cofactor evidence="1">
        <name>[4Fe-4S] cluster</name>
        <dbReference type="ChEBI" id="CHEBI:49883"/>
    </cofactor>
</comment>
<dbReference type="InterPro" id="IPR000297">
    <property type="entry name" value="PPIase_PpiC"/>
</dbReference>
<dbReference type="SUPFAM" id="SSF102114">
    <property type="entry name" value="Radical SAM enzymes"/>
    <property type="match status" value="1"/>
</dbReference>
<dbReference type="InterPro" id="IPR058240">
    <property type="entry name" value="rSAM_sf"/>
</dbReference>
<comment type="similarity">
    <text evidence="2">Belongs to the methylthiotransferase family. MiaB subfamily.</text>
</comment>
<feature type="compositionally biased region" description="Low complexity" evidence="11">
    <location>
        <begin position="212"/>
        <end position="230"/>
    </location>
</feature>
<evidence type="ECO:0000256" key="6">
    <source>
        <dbReference type="ARBA" id="ARBA00022694"/>
    </source>
</evidence>
<feature type="domain" description="PpiC" evidence="12">
    <location>
        <begin position="46"/>
        <end position="143"/>
    </location>
</feature>
<dbReference type="GO" id="GO:0051539">
    <property type="term" value="F:4 iron, 4 sulfur cluster binding"/>
    <property type="evidence" value="ECO:0007669"/>
    <property type="project" value="UniProtKB-KW"/>
</dbReference>
<evidence type="ECO:0000256" key="5">
    <source>
        <dbReference type="ARBA" id="ARBA00022691"/>
    </source>
</evidence>
<evidence type="ECO:0000256" key="7">
    <source>
        <dbReference type="ARBA" id="ARBA00022723"/>
    </source>
</evidence>
<keyword evidence="7" id="KW-0479">Metal-binding</keyword>
<dbReference type="GO" id="GO:0003755">
    <property type="term" value="F:peptidyl-prolyl cis-trans isomerase activity"/>
    <property type="evidence" value="ECO:0007669"/>
    <property type="project" value="UniProtKB-KW"/>
</dbReference>
<keyword evidence="4" id="KW-0963">Cytoplasm</keyword>
<feature type="region of interest" description="Disordered" evidence="11">
    <location>
        <begin position="1"/>
        <end position="28"/>
    </location>
</feature>
<evidence type="ECO:0000259" key="14">
    <source>
        <dbReference type="PROSITE" id="PS51449"/>
    </source>
</evidence>
<dbReference type="CDD" id="cd01335">
    <property type="entry name" value="Radical_SAM"/>
    <property type="match status" value="1"/>
</dbReference>
<dbReference type="SUPFAM" id="SSF54534">
    <property type="entry name" value="FKBP-like"/>
    <property type="match status" value="1"/>
</dbReference>
<dbReference type="NCBIfam" id="TIGR01574">
    <property type="entry name" value="miaB-methiolase"/>
    <property type="match status" value="1"/>
</dbReference>
<dbReference type="InterPro" id="IPR006638">
    <property type="entry name" value="Elp3/MiaA/NifB-like_rSAM"/>
</dbReference>
<evidence type="ECO:0000256" key="11">
    <source>
        <dbReference type="SAM" id="MobiDB-lite"/>
    </source>
</evidence>
<dbReference type="Gene3D" id="3.40.50.12160">
    <property type="entry name" value="Methylthiotransferase, N-terminal domain"/>
    <property type="match status" value="1"/>
</dbReference>
<dbReference type="SFLD" id="SFLDG01061">
    <property type="entry name" value="methylthiotransferase"/>
    <property type="match status" value="1"/>
</dbReference>
<evidence type="ECO:0000256" key="8">
    <source>
        <dbReference type="ARBA" id="ARBA00023004"/>
    </source>
</evidence>
<dbReference type="PhylomeDB" id="A0A0G4HEZ9"/>
<dbReference type="Pfam" id="PF00919">
    <property type="entry name" value="UPF0004"/>
    <property type="match status" value="1"/>
</dbReference>
<dbReference type="InterPro" id="IPR046357">
    <property type="entry name" value="PPIase_dom_sf"/>
</dbReference>
<feature type="domain" description="TRAM" evidence="13">
    <location>
        <begin position="612"/>
        <end position="676"/>
    </location>
</feature>
<dbReference type="Gene3D" id="3.80.30.20">
    <property type="entry name" value="tm_1862 like domain"/>
    <property type="match status" value="1"/>
</dbReference>
<feature type="domain" description="Radical SAM core" evidence="15">
    <location>
        <begin position="376"/>
        <end position="609"/>
    </location>
</feature>
<dbReference type="PROSITE" id="PS51449">
    <property type="entry name" value="MTTASE_N"/>
    <property type="match status" value="1"/>
</dbReference>
<accession>A0A0G4HEZ9</accession>
<dbReference type="SMART" id="SM00729">
    <property type="entry name" value="Elp3"/>
    <property type="match status" value="1"/>
</dbReference>
<dbReference type="SFLD" id="SFLDS00029">
    <property type="entry name" value="Radical_SAM"/>
    <property type="match status" value="1"/>
</dbReference>
<dbReference type="GO" id="GO:0035596">
    <property type="term" value="F:methylthiotransferase activity"/>
    <property type="evidence" value="ECO:0007669"/>
    <property type="project" value="InterPro"/>
</dbReference>
<dbReference type="InterPro" id="IPR038135">
    <property type="entry name" value="Methylthiotransferase_N_sf"/>
</dbReference>
<dbReference type="PROSITE" id="PS51918">
    <property type="entry name" value="RADICAL_SAM"/>
    <property type="match status" value="1"/>
</dbReference>
<evidence type="ECO:0000256" key="10">
    <source>
        <dbReference type="PROSITE-ProRule" id="PRU00278"/>
    </source>
</evidence>
<name>A0A0G4HEZ9_9ALVE</name>
<dbReference type="InterPro" id="IPR007197">
    <property type="entry name" value="rSAM"/>
</dbReference>
<keyword evidence="10" id="KW-0697">Rotamase</keyword>
<evidence type="ECO:0000256" key="9">
    <source>
        <dbReference type="ARBA" id="ARBA00023014"/>
    </source>
</evidence>
<keyword evidence="10" id="KW-0413">Isomerase</keyword>
<evidence type="ECO:0000259" key="12">
    <source>
        <dbReference type="PROSITE" id="PS50198"/>
    </source>
</evidence>
<dbReference type="NCBIfam" id="TIGR00089">
    <property type="entry name" value="MiaB/RimO family radical SAM methylthiotransferase"/>
    <property type="match status" value="1"/>
</dbReference>
<keyword evidence="3" id="KW-0004">4Fe-4S</keyword>
<dbReference type="GO" id="GO:0035600">
    <property type="term" value="P:tRNA methylthiolation"/>
    <property type="evidence" value="ECO:0007669"/>
    <property type="project" value="TreeGrafter"/>
</dbReference>
<dbReference type="VEuPathDB" id="CryptoDB:Cvel_6562"/>
<dbReference type="AlphaFoldDB" id="A0A0G4HEZ9"/>
<evidence type="ECO:0000256" key="3">
    <source>
        <dbReference type="ARBA" id="ARBA00022485"/>
    </source>
</evidence>
<dbReference type="Pfam" id="PF04055">
    <property type="entry name" value="Radical_SAM"/>
    <property type="match status" value="1"/>
</dbReference>
<dbReference type="FunFam" id="3.40.50.12160:FF:000006">
    <property type="entry name" value="tRNA-2-methylthio-N(6)-dimethylallyladenosine synthase"/>
    <property type="match status" value="1"/>
</dbReference>
<dbReference type="InterPro" id="IPR013848">
    <property type="entry name" value="Methylthiotransferase_N"/>
</dbReference>
<feature type="domain" description="MTTase N-terminal" evidence="14">
    <location>
        <begin position="239"/>
        <end position="355"/>
    </location>
</feature>
<sequence length="710" mass="78979">MHSAVTAASSLESKEESKETPNKKKSATKPKWFEIKAQRLVDRDTILAVRLSHILLETEAMADTVWQKVKDQTVSFEELAASMSMCDVTRGEKGLVGWVAPSDAHLDEVVPPEVRHSVLVHAKPGDVWKTRSGRGWHLCRVEDVMFAVRPALFAKGERRRERHLGKGGVSDALRGLGGGVWGAERNEEDDGREDQLRLSFDTKESRDMGRHAVSPSPLSDPALPSAPSLPAAAVSGRPLRYLVETMGCQMNKADSERMKGQLESLGFEETEKQGEADVVVLNTCSIRDRAEQKVYSQLGPYAARKRSGEDVALVVAGCVAQQEAESLLRRVPEVDLVMGPQYANRLGDLLEHVGRGNQVVATDPAYIMEDITQARRDSDVCAWVNIIYGCNEHCTYCVVPTTRGVEQSRPSESILQEIRELGARGYREVTLLGQNIDAWGRDMNPRRRFADLLKMAAEECTKSGIHRLRFTTSHPRYMTDSVIDVVADAGPLCEFLHVPMQSGDTEVLRRMRRGYSREKCLRIVEYIKKKMPDASIGTDVIVGFPGETDEQFQNTVSLMEEVQFDAMMSAAYSPRPNTPAAEWDDQVPERVKSERLQLVTELSKKHIFDRSQRFLGRTEEVLVEGANPKIPGQVMGRTRHNRLVFFDGDVGALKGELVDVRIDTARAFHLTGSPVRVRPAEGTTERRLGVADLVGKTGDDVSCYPQSEAV</sequence>
<organism evidence="16">
    <name type="scientific">Chromera velia CCMP2878</name>
    <dbReference type="NCBI Taxonomy" id="1169474"/>
    <lineage>
        <taxon>Eukaryota</taxon>
        <taxon>Sar</taxon>
        <taxon>Alveolata</taxon>
        <taxon>Colpodellida</taxon>
        <taxon>Chromeraceae</taxon>
        <taxon>Chromera</taxon>
    </lineage>
</organism>
<dbReference type="InterPro" id="IPR002792">
    <property type="entry name" value="TRAM_dom"/>
</dbReference>
<dbReference type="Gene3D" id="3.10.50.40">
    <property type="match status" value="1"/>
</dbReference>
<dbReference type="Pfam" id="PF01938">
    <property type="entry name" value="TRAM"/>
    <property type="match status" value="1"/>
</dbReference>
<dbReference type="FunFam" id="3.80.30.20:FF:000001">
    <property type="entry name" value="tRNA-2-methylthio-N(6)-dimethylallyladenosine synthase 2"/>
    <property type="match status" value="1"/>
</dbReference>
<dbReference type="PROSITE" id="PS01278">
    <property type="entry name" value="MTTASE_RADICAL"/>
    <property type="match status" value="1"/>
</dbReference>
<proteinExistence type="inferred from homology"/>
<dbReference type="SFLD" id="SFLDG01082">
    <property type="entry name" value="B12-binding_domain_containing"/>
    <property type="match status" value="1"/>
</dbReference>
<keyword evidence="6" id="KW-0819">tRNA processing</keyword>
<evidence type="ECO:0000256" key="2">
    <source>
        <dbReference type="ARBA" id="ARBA00009815"/>
    </source>
</evidence>
<dbReference type="PROSITE" id="PS50198">
    <property type="entry name" value="PPIC_PPIASE_2"/>
    <property type="match status" value="1"/>
</dbReference>
<dbReference type="InterPro" id="IPR005839">
    <property type="entry name" value="Methylthiotransferase"/>
</dbReference>
<dbReference type="EMBL" id="CDMZ01002462">
    <property type="protein sequence ID" value="CEM42488.1"/>
    <property type="molecule type" value="Genomic_DNA"/>
</dbReference>
<dbReference type="SFLD" id="SFLDF00273">
    <property type="entry name" value="(dimethylallyl)adenosine_tRNA"/>
    <property type="match status" value="1"/>
</dbReference>
<dbReference type="InterPro" id="IPR006463">
    <property type="entry name" value="MiaB_methiolase"/>
</dbReference>
<feature type="region of interest" description="Disordered" evidence="11">
    <location>
        <begin position="175"/>
        <end position="230"/>
    </location>
</feature>
<evidence type="ECO:0000259" key="15">
    <source>
        <dbReference type="PROSITE" id="PS51918"/>
    </source>
</evidence>
<dbReference type="PROSITE" id="PS50926">
    <property type="entry name" value="TRAM"/>
    <property type="match status" value="1"/>
</dbReference>
<gene>
    <name evidence="16" type="ORF">Cvel_6562</name>
</gene>
<evidence type="ECO:0000256" key="1">
    <source>
        <dbReference type="ARBA" id="ARBA00001966"/>
    </source>
</evidence>
<evidence type="ECO:0000313" key="16">
    <source>
        <dbReference type="EMBL" id="CEM42488.1"/>
    </source>
</evidence>
<evidence type="ECO:0000256" key="4">
    <source>
        <dbReference type="ARBA" id="ARBA00022490"/>
    </source>
</evidence>
<keyword evidence="8" id="KW-0408">Iron</keyword>
<dbReference type="Pfam" id="PF00639">
    <property type="entry name" value="Rotamase"/>
    <property type="match status" value="1"/>
</dbReference>
<dbReference type="PANTHER" id="PTHR43020">
    <property type="entry name" value="CDK5 REGULATORY SUBUNIT-ASSOCIATED PROTEIN 1"/>
    <property type="match status" value="1"/>
</dbReference>
<dbReference type="InterPro" id="IPR020612">
    <property type="entry name" value="Methylthiotransferase_CS"/>
</dbReference>
<feature type="compositionally biased region" description="Basic and acidic residues" evidence="11">
    <location>
        <begin position="193"/>
        <end position="210"/>
    </location>
</feature>
<evidence type="ECO:0000259" key="13">
    <source>
        <dbReference type="PROSITE" id="PS50926"/>
    </source>
</evidence>
<dbReference type="GO" id="GO:0046872">
    <property type="term" value="F:metal ion binding"/>
    <property type="evidence" value="ECO:0007669"/>
    <property type="project" value="UniProtKB-KW"/>
</dbReference>
<dbReference type="InterPro" id="IPR023404">
    <property type="entry name" value="rSAM_horseshoe"/>
</dbReference>
<protein>
    <submittedName>
        <fullName evidence="16">Uncharacterized protein</fullName>
    </submittedName>
</protein>
<feature type="compositionally biased region" description="Basic and acidic residues" evidence="11">
    <location>
        <begin position="12"/>
        <end position="22"/>
    </location>
</feature>
<dbReference type="HAMAP" id="MF_01864">
    <property type="entry name" value="tRNA_metthiotr_MiaB"/>
    <property type="match status" value="1"/>
</dbReference>
<keyword evidence="9" id="KW-0411">Iron-sulfur</keyword>
<reference evidence="16" key="1">
    <citation type="submission" date="2014-11" db="EMBL/GenBank/DDBJ databases">
        <authorList>
            <person name="Otto D Thomas"/>
            <person name="Naeem Raeece"/>
        </authorList>
    </citation>
    <scope>NUCLEOTIDE SEQUENCE</scope>
</reference>